<dbReference type="Gene3D" id="2.40.50.660">
    <property type="match status" value="1"/>
</dbReference>
<comment type="caution">
    <text evidence="2">The sequence shown here is derived from an EMBL/GenBank/DDBJ whole genome shotgun (WGS) entry which is preliminary data.</text>
</comment>
<evidence type="ECO:0000256" key="1">
    <source>
        <dbReference type="SAM" id="Phobius"/>
    </source>
</evidence>
<reference evidence="2 3" key="1">
    <citation type="submission" date="2020-10" db="EMBL/GenBank/DDBJ databases">
        <title>Bacillus sp. HD4P25, an endophyte from a halophyte.</title>
        <authorList>
            <person name="Sun J.-Q."/>
        </authorList>
    </citation>
    <scope>NUCLEOTIDE SEQUENCE [LARGE SCALE GENOMIC DNA]</scope>
    <source>
        <strain evidence="2 3">YIM 93174</strain>
    </source>
</reference>
<evidence type="ECO:0000313" key="3">
    <source>
        <dbReference type="Proteomes" id="UP001516662"/>
    </source>
</evidence>
<dbReference type="EMBL" id="JADCLJ010000020">
    <property type="protein sequence ID" value="MBE4908949.1"/>
    <property type="molecule type" value="Genomic_DNA"/>
</dbReference>
<dbReference type="Proteomes" id="UP001516662">
    <property type="component" value="Unassembled WGS sequence"/>
</dbReference>
<keyword evidence="1" id="KW-1133">Transmembrane helix</keyword>
<protein>
    <submittedName>
        <fullName evidence="2">DUF2500 domain-containing protein</fullName>
    </submittedName>
</protein>
<dbReference type="InterPro" id="IPR019635">
    <property type="entry name" value="DUF2500"/>
</dbReference>
<keyword evidence="1" id="KW-0812">Transmembrane</keyword>
<proteinExistence type="predicted"/>
<feature type="transmembrane region" description="Helical" evidence="1">
    <location>
        <begin position="6"/>
        <end position="25"/>
    </location>
</feature>
<dbReference type="Pfam" id="PF10694">
    <property type="entry name" value="DUF2500"/>
    <property type="match status" value="1"/>
</dbReference>
<keyword evidence="1" id="KW-0472">Membrane</keyword>
<gene>
    <name evidence="2" type="ORF">IMZ08_12845</name>
</gene>
<keyword evidence="3" id="KW-1185">Reference proteome</keyword>
<evidence type="ECO:0000313" key="2">
    <source>
        <dbReference type="EMBL" id="MBE4908949.1"/>
    </source>
</evidence>
<sequence>MSAFGTIIFIIVIGGFIYVIGKGLITWSSNNTATPVTTFAKVLSKRTQVYGGSGESSARTAYFITFELGNGERVELQVKPKDSGLIVEGDEGTLMYQGTRFNGFSRR</sequence>
<accession>A0ABR9QKH8</accession>
<organism evidence="2 3">
    <name type="scientific">Litchfieldia luteola</name>
    <dbReference type="NCBI Taxonomy" id="682179"/>
    <lineage>
        <taxon>Bacteria</taxon>
        <taxon>Bacillati</taxon>
        <taxon>Bacillota</taxon>
        <taxon>Bacilli</taxon>
        <taxon>Bacillales</taxon>
        <taxon>Bacillaceae</taxon>
        <taxon>Litchfieldia</taxon>
    </lineage>
</organism>
<name>A0ABR9QKH8_9BACI</name>